<dbReference type="Gene3D" id="3.90.550.10">
    <property type="entry name" value="Spore Coat Polysaccharide Biosynthesis Protein SpsA, Chain A"/>
    <property type="match status" value="1"/>
</dbReference>
<reference evidence="2 3" key="1">
    <citation type="submission" date="2018-08" db="EMBL/GenBank/DDBJ databases">
        <title>A genome reference for cultivated species of the human gut microbiota.</title>
        <authorList>
            <person name="Zou Y."/>
            <person name="Xue W."/>
            <person name="Luo G."/>
        </authorList>
    </citation>
    <scope>NUCLEOTIDE SEQUENCE [LARGE SCALE GENOMIC DNA]</scope>
    <source>
        <strain evidence="2 3">AF42-9</strain>
    </source>
</reference>
<protein>
    <submittedName>
        <fullName evidence="2">Glycosyltransferase family 2 protein</fullName>
    </submittedName>
</protein>
<sequence>MEPLRTSLSIIMPVFNHRDEVRTMIDSILANDFNAWELLAVDDGSGEDTLQLLESYAAVDNRIRVVRRSRQPKGAQTCRNIGLEMAHGEFVIVFDSDDYIAPYCLRQRVEMLQKRPDLDFLVFPSGVFVDERFVTESHPYAFGFRVAEDDVALFASRRLPFIVWNNIYRTESLRCHNLTWDVNLLSLQDADFNISAIAAGLRYDYAEAPQDYGYRIITTSSISKKINTPAHVDSHVRANSRMYDTVRRIGGKRYDRSLYDGMLRIYNSGMTGKGINRSLAEALADSVSKRCPYHSRLLKLQIRLTLLLQKLLPARLARQLPVAAYLLREARWRKKKTAIINSLIETQKH</sequence>
<dbReference type="GO" id="GO:0016740">
    <property type="term" value="F:transferase activity"/>
    <property type="evidence" value="ECO:0007669"/>
    <property type="project" value="UniProtKB-KW"/>
</dbReference>
<dbReference type="InterPro" id="IPR001173">
    <property type="entry name" value="Glyco_trans_2-like"/>
</dbReference>
<dbReference type="AlphaFoldDB" id="A0A3R6ITL3"/>
<dbReference type="PANTHER" id="PTHR43685:SF2">
    <property type="entry name" value="GLYCOSYLTRANSFERASE 2-LIKE DOMAIN-CONTAINING PROTEIN"/>
    <property type="match status" value="1"/>
</dbReference>
<accession>A0A3R6ITL3</accession>
<dbReference type="InterPro" id="IPR029044">
    <property type="entry name" value="Nucleotide-diphossugar_trans"/>
</dbReference>
<name>A0A3R6ITL3_9BACT</name>
<dbReference type="CDD" id="cd00761">
    <property type="entry name" value="Glyco_tranf_GTA_type"/>
    <property type="match status" value="1"/>
</dbReference>
<evidence type="ECO:0000259" key="1">
    <source>
        <dbReference type="Pfam" id="PF00535"/>
    </source>
</evidence>
<dbReference type="OrthoDB" id="6307329at2"/>
<comment type="caution">
    <text evidence="2">The sequence shown here is derived from an EMBL/GenBank/DDBJ whole genome shotgun (WGS) entry which is preliminary data.</text>
</comment>
<keyword evidence="2" id="KW-0808">Transferase</keyword>
<dbReference type="EMBL" id="QRNO01000033">
    <property type="protein sequence ID" value="RHK50186.1"/>
    <property type="molecule type" value="Genomic_DNA"/>
</dbReference>
<dbReference type="InterPro" id="IPR050834">
    <property type="entry name" value="Glycosyltransf_2"/>
</dbReference>
<dbReference type="Pfam" id="PF00535">
    <property type="entry name" value="Glycos_transf_2"/>
    <property type="match status" value="1"/>
</dbReference>
<gene>
    <name evidence="2" type="ORF">DW060_07635</name>
</gene>
<feature type="domain" description="Glycosyltransferase 2-like" evidence="1">
    <location>
        <begin position="9"/>
        <end position="135"/>
    </location>
</feature>
<dbReference type="SUPFAM" id="SSF53448">
    <property type="entry name" value="Nucleotide-diphospho-sugar transferases"/>
    <property type="match status" value="1"/>
</dbReference>
<dbReference type="Proteomes" id="UP000286598">
    <property type="component" value="Unassembled WGS sequence"/>
</dbReference>
<proteinExistence type="predicted"/>
<evidence type="ECO:0000313" key="2">
    <source>
        <dbReference type="EMBL" id="RHK50186.1"/>
    </source>
</evidence>
<organism evidence="2 3">
    <name type="scientific">Leyella stercorea</name>
    <dbReference type="NCBI Taxonomy" id="363265"/>
    <lineage>
        <taxon>Bacteria</taxon>
        <taxon>Pseudomonadati</taxon>
        <taxon>Bacteroidota</taxon>
        <taxon>Bacteroidia</taxon>
        <taxon>Bacteroidales</taxon>
        <taxon>Prevotellaceae</taxon>
        <taxon>Leyella</taxon>
    </lineage>
</organism>
<dbReference type="PANTHER" id="PTHR43685">
    <property type="entry name" value="GLYCOSYLTRANSFERASE"/>
    <property type="match status" value="1"/>
</dbReference>
<keyword evidence="3" id="KW-1185">Reference proteome</keyword>
<evidence type="ECO:0000313" key="3">
    <source>
        <dbReference type="Proteomes" id="UP000286598"/>
    </source>
</evidence>